<proteinExistence type="predicted"/>
<protein>
    <submittedName>
        <fullName evidence="1">Phage tail tube protein</fullName>
    </submittedName>
</protein>
<reference evidence="2" key="1">
    <citation type="journal article" date="2019" name="Int. J. Syst. Evol. Microbiol.">
        <title>The Global Catalogue of Microorganisms (GCM) 10K type strain sequencing project: providing services to taxonomists for standard genome sequencing and annotation.</title>
        <authorList>
            <consortium name="The Broad Institute Genomics Platform"/>
            <consortium name="The Broad Institute Genome Sequencing Center for Infectious Disease"/>
            <person name="Wu L."/>
            <person name="Ma J."/>
        </authorList>
    </citation>
    <scope>NUCLEOTIDE SEQUENCE [LARGE SCALE GENOMIC DNA]</scope>
    <source>
        <strain evidence="2">DFY28</strain>
    </source>
</reference>
<dbReference type="InterPro" id="IPR011855">
    <property type="entry name" value="Phgtail_TP901_1"/>
</dbReference>
<organism evidence="1 2">
    <name type="scientific">Phenylobacterium terrae</name>
    <dbReference type="NCBI Taxonomy" id="2665495"/>
    <lineage>
        <taxon>Bacteria</taxon>
        <taxon>Pseudomonadati</taxon>
        <taxon>Pseudomonadota</taxon>
        <taxon>Alphaproteobacteria</taxon>
        <taxon>Caulobacterales</taxon>
        <taxon>Caulobacteraceae</taxon>
        <taxon>Phenylobacterium</taxon>
    </lineage>
</organism>
<accession>A0ABW4N7E9</accession>
<evidence type="ECO:0000313" key="1">
    <source>
        <dbReference type="EMBL" id="MFD1785796.1"/>
    </source>
</evidence>
<dbReference type="Proteomes" id="UP001597237">
    <property type="component" value="Unassembled WGS sequence"/>
</dbReference>
<dbReference type="Pfam" id="PF06199">
    <property type="entry name" value="Phage_tail_2"/>
    <property type="match status" value="1"/>
</dbReference>
<dbReference type="EMBL" id="JBHUEY010000012">
    <property type="protein sequence ID" value="MFD1785796.1"/>
    <property type="molecule type" value="Genomic_DNA"/>
</dbReference>
<sequence length="143" mass="15120">MAYVDPVDAGSILVKIGDGAATEVFAHPNAINLSRGITFNVNADPVELTNLSDQTLPAQTTRKARSFDSNIEGTGRLDSTDVEDWLDWSLSGAKKNIRFEVGGRMITGPYILTSFSITGEAGDYAECSVSLAQAGPITHAAVS</sequence>
<keyword evidence="2" id="KW-1185">Reference proteome</keyword>
<gene>
    <name evidence="1" type="ORF">ACFSC0_20555</name>
</gene>
<evidence type="ECO:0000313" key="2">
    <source>
        <dbReference type="Proteomes" id="UP001597237"/>
    </source>
</evidence>
<dbReference type="RefSeq" id="WP_377283375.1">
    <property type="nucleotide sequence ID" value="NZ_JBHRSI010000009.1"/>
</dbReference>
<comment type="caution">
    <text evidence="1">The sequence shown here is derived from an EMBL/GenBank/DDBJ whole genome shotgun (WGS) entry which is preliminary data.</text>
</comment>
<name>A0ABW4N7E9_9CAUL</name>